<dbReference type="EMBL" id="JACDTQ010000092">
    <property type="protein sequence ID" value="KAF5929478.1"/>
    <property type="molecule type" value="Genomic_DNA"/>
</dbReference>
<name>A0A7J7FNM2_DICBM</name>
<feature type="compositionally biased region" description="Low complexity" evidence="1">
    <location>
        <begin position="243"/>
        <end position="255"/>
    </location>
</feature>
<evidence type="ECO:0000313" key="4">
    <source>
        <dbReference type="Proteomes" id="UP000551758"/>
    </source>
</evidence>
<evidence type="ECO:0000313" key="3">
    <source>
        <dbReference type="EMBL" id="KAF5929478.1"/>
    </source>
</evidence>
<dbReference type="AlphaFoldDB" id="A0A7J7FNM2"/>
<dbReference type="InterPro" id="IPR050169">
    <property type="entry name" value="Krueppel_C2H2_ZnF"/>
</dbReference>
<dbReference type="Proteomes" id="UP000551758">
    <property type="component" value="Unassembled WGS sequence"/>
</dbReference>
<feature type="domain" description="KRAB" evidence="2">
    <location>
        <begin position="260"/>
        <end position="310"/>
    </location>
</feature>
<dbReference type="CDD" id="cd07765">
    <property type="entry name" value="KRAB_A-box"/>
    <property type="match status" value="1"/>
</dbReference>
<dbReference type="InterPro" id="IPR001909">
    <property type="entry name" value="KRAB"/>
</dbReference>
<dbReference type="Gene3D" id="6.10.140.140">
    <property type="match status" value="1"/>
</dbReference>
<dbReference type="Pfam" id="PF01352">
    <property type="entry name" value="KRAB"/>
    <property type="match status" value="1"/>
</dbReference>
<dbReference type="PANTHER" id="PTHR23232">
    <property type="entry name" value="KRAB DOMAIN C2H2 ZINC FINGER"/>
    <property type="match status" value="1"/>
</dbReference>
<comment type="caution">
    <text evidence="3">The sequence shown here is derived from an EMBL/GenBank/DDBJ whole genome shotgun (WGS) entry which is preliminary data.</text>
</comment>
<dbReference type="InterPro" id="IPR036051">
    <property type="entry name" value="KRAB_dom_sf"/>
</dbReference>
<dbReference type="SMART" id="SM00349">
    <property type="entry name" value="KRAB"/>
    <property type="match status" value="1"/>
</dbReference>
<dbReference type="PANTHER" id="PTHR23232:SF159">
    <property type="entry name" value="KRAB DOMAIN-CONTAINING PROTEIN"/>
    <property type="match status" value="1"/>
</dbReference>
<dbReference type="SUPFAM" id="SSF109640">
    <property type="entry name" value="KRAB domain (Kruppel-associated box)"/>
    <property type="match status" value="1"/>
</dbReference>
<feature type="compositionally biased region" description="Pro residues" evidence="1">
    <location>
        <begin position="232"/>
        <end position="242"/>
    </location>
</feature>
<reference evidence="3 4" key="1">
    <citation type="journal article" date="2020" name="Mol. Biol. Evol.">
        <title>Interspecific Gene Flow and the Evolution of Specialization in Black and White Rhinoceros.</title>
        <authorList>
            <person name="Moodley Y."/>
            <person name="Westbury M.V."/>
            <person name="Russo I.M."/>
            <person name="Gopalakrishnan S."/>
            <person name="Rakotoarivelo A."/>
            <person name="Olsen R.A."/>
            <person name="Prost S."/>
            <person name="Tunstall T."/>
            <person name="Ryder O.A."/>
            <person name="Dalen L."/>
            <person name="Bruford M.W."/>
        </authorList>
    </citation>
    <scope>NUCLEOTIDE SEQUENCE [LARGE SCALE GENOMIC DNA]</scope>
    <source>
        <strain evidence="3">SBR-YM</strain>
        <tissue evidence="3">Skin</tissue>
    </source>
</reference>
<evidence type="ECO:0000256" key="1">
    <source>
        <dbReference type="SAM" id="MobiDB-lite"/>
    </source>
</evidence>
<dbReference type="PROSITE" id="PS50805">
    <property type="entry name" value="KRAB"/>
    <property type="match status" value="1"/>
</dbReference>
<keyword evidence="4" id="KW-1185">Reference proteome</keyword>
<feature type="region of interest" description="Disordered" evidence="1">
    <location>
        <begin position="198"/>
        <end position="255"/>
    </location>
</feature>
<gene>
    <name evidence="3" type="ORF">HPG69_007229</name>
</gene>
<organism evidence="3 4">
    <name type="scientific">Diceros bicornis minor</name>
    <name type="common">South-central black rhinoceros</name>
    <dbReference type="NCBI Taxonomy" id="77932"/>
    <lineage>
        <taxon>Eukaryota</taxon>
        <taxon>Metazoa</taxon>
        <taxon>Chordata</taxon>
        <taxon>Craniata</taxon>
        <taxon>Vertebrata</taxon>
        <taxon>Euteleostomi</taxon>
        <taxon>Mammalia</taxon>
        <taxon>Eutheria</taxon>
        <taxon>Laurasiatheria</taxon>
        <taxon>Perissodactyla</taxon>
        <taxon>Rhinocerotidae</taxon>
        <taxon>Diceros</taxon>
    </lineage>
</organism>
<feature type="compositionally biased region" description="Low complexity" evidence="1">
    <location>
        <begin position="220"/>
        <end position="231"/>
    </location>
</feature>
<dbReference type="GO" id="GO:0006355">
    <property type="term" value="P:regulation of DNA-templated transcription"/>
    <property type="evidence" value="ECO:0007669"/>
    <property type="project" value="InterPro"/>
</dbReference>
<accession>A0A7J7FNM2</accession>
<proteinExistence type="predicted"/>
<sequence>VVGPEQRTKRYLLNDVSVEGHDSQGRSLHPKVHPCEMCVPILKHILYLAEPQENSMGRKCLQESSIETFNVTRSSTLVKHFRGNMDRASFVKSFKFHVTRKPFTCVEAGSWEGSSRPPQDICISRPLIPGRDQTKSPNMNVGGGSSGVLFSAVCTQLVIQFRLPSHVWELRRGDQEGATGGAVGAALAGLRLGGGAPRVTGTNWGSGAPPPESDGGGRAQGAASGQCSCSAPSPPSARPSPRAPSAGAAHGPAAQTPASVTFHDVAVYFSWEEWRLLGEAQRRLYQDVMLENFALISSLGKALSLPIDLD</sequence>
<feature type="non-terminal residue" evidence="3">
    <location>
        <position position="310"/>
    </location>
</feature>
<evidence type="ECO:0000259" key="2">
    <source>
        <dbReference type="PROSITE" id="PS50805"/>
    </source>
</evidence>
<protein>
    <recommendedName>
        <fullName evidence="2">KRAB domain-containing protein</fullName>
    </recommendedName>
</protein>